<dbReference type="GO" id="GO:0004534">
    <property type="term" value="F:5'-3' RNA exonuclease activity"/>
    <property type="evidence" value="ECO:0007669"/>
    <property type="project" value="TreeGrafter"/>
</dbReference>
<dbReference type="GO" id="GO:0035312">
    <property type="term" value="F:5'-3' DNA exonuclease activity"/>
    <property type="evidence" value="ECO:0007669"/>
    <property type="project" value="TreeGrafter"/>
</dbReference>
<proteinExistence type="predicted"/>
<protein>
    <submittedName>
        <fullName evidence="2">Phosphotransferase</fullName>
    </submittedName>
</protein>
<feature type="domain" description="Polymerase/histidinol phosphatase N-terminal" evidence="1">
    <location>
        <begin position="15"/>
        <end position="82"/>
    </location>
</feature>
<dbReference type="PANTHER" id="PTHR42924">
    <property type="entry name" value="EXONUCLEASE"/>
    <property type="match status" value="1"/>
</dbReference>
<evidence type="ECO:0000259" key="1">
    <source>
        <dbReference type="SMART" id="SM00481"/>
    </source>
</evidence>
<keyword evidence="2" id="KW-0808">Transferase</keyword>
<dbReference type="EMBL" id="CP015124">
    <property type="protein sequence ID" value="ANP38135.1"/>
    <property type="molecule type" value="Genomic_DNA"/>
</dbReference>
<dbReference type="InterPro" id="IPR052018">
    <property type="entry name" value="PHP_domain"/>
</dbReference>
<dbReference type="InterPro" id="IPR003141">
    <property type="entry name" value="Pol/His_phosphatase_N"/>
</dbReference>
<gene>
    <name evidence="2" type="ORF">JL2886_03255</name>
</gene>
<dbReference type="AlphaFoldDB" id="A0A1B0ZVC9"/>
<dbReference type="SMART" id="SM00481">
    <property type="entry name" value="POLIIIAc"/>
    <property type="match status" value="1"/>
</dbReference>
<dbReference type="PANTHER" id="PTHR42924:SF3">
    <property type="entry name" value="POLYMERASE_HISTIDINOL PHOSPHATASE N-TERMINAL DOMAIN-CONTAINING PROTEIN"/>
    <property type="match status" value="1"/>
</dbReference>
<keyword evidence="3" id="KW-1185">Reference proteome</keyword>
<dbReference type="GO" id="GO:0016740">
    <property type="term" value="F:transferase activity"/>
    <property type="evidence" value="ECO:0007669"/>
    <property type="project" value="UniProtKB-KW"/>
</dbReference>
<dbReference type="Gene3D" id="3.20.20.140">
    <property type="entry name" value="Metal-dependent hydrolases"/>
    <property type="match status" value="1"/>
</dbReference>
<dbReference type="InterPro" id="IPR016195">
    <property type="entry name" value="Pol/histidinol_Pase-like"/>
</dbReference>
<accession>A0A1B0ZVC9</accession>
<evidence type="ECO:0000313" key="2">
    <source>
        <dbReference type="EMBL" id="ANP38135.1"/>
    </source>
</evidence>
<organism evidence="2 3">
    <name type="scientific">Phaeobacter gallaeciensis</name>
    <dbReference type="NCBI Taxonomy" id="60890"/>
    <lineage>
        <taxon>Bacteria</taxon>
        <taxon>Pseudomonadati</taxon>
        <taxon>Pseudomonadota</taxon>
        <taxon>Alphaproteobacteria</taxon>
        <taxon>Rhodobacterales</taxon>
        <taxon>Roseobacteraceae</taxon>
        <taxon>Phaeobacter</taxon>
    </lineage>
</organism>
<dbReference type="Proteomes" id="UP000092565">
    <property type="component" value="Chromosome"/>
</dbReference>
<reference evidence="2 3" key="1">
    <citation type="submission" date="2016-04" db="EMBL/GenBank/DDBJ databases">
        <authorList>
            <person name="Evans L.H."/>
            <person name="Alamgir A."/>
            <person name="Owens N."/>
            <person name="Weber N.D."/>
            <person name="Virtaneva K."/>
            <person name="Barbian K."/>
            <person name="Babar A."/>
            <person name="Rosenke K."/>
        </authorList>
    </citation>
    <scope>NUCLEOTIDE SEQUENCE [LARGE SCALE GENOMIC DNA]</scope>
    <source>
        <strain evidence="2 3">JL2886</strain>
    </source>
</reference>
<name>A0A1B0ZVC9_9RHOB</name>
<sequence>MLHPAFAAPGEFFRGNLHCHSNRSDGVLDPAEVCRRYKAEGYDFIALTDHFVGRFDYPITDTRDFRDAIFTTLPGAELHSGAMENGELWHILAVGLPADFLPSHSPDFHPVEGQETGPQIARRAREAGAFVTIAHPHWSGMTLSDARSIEAAHAVEIYNHTCAVGTDRGEGGHVADLLLTDGRDLNLIATDDAHFAGPDHFGGWVMVKAEANEPELLLEALIDGHFYSSQGPELKAVALNGGHIDVACSPVSSVIVQGHGSAATLQHGTALTQARIPLDRLKDSPWLRVTVIDRSGKRAWSNPIWRLRGSHRQPAGTGATPRRFPLHKIRRTDLSELDNLAGCPRRSNAPVQSVYRASPANRRSWLRSCPGAPAPVASHRRWRGFHPRRAPSAYGSLRW</sequence>
<dbReference type="SUPFAM" id="SSF89550">
    <property type="entry name" value="PHP domain-like"/>
    <property type="match status" value="1"/>
</dbReference>
<evidence type="ECO:0000313" key="3">
    <source>
        <dbReference type="Proteomes" id="UP000092565"/>
    </source>
</evidence>